<evidence type="ECO:0000256" key="5">
    <source>
        <dbReference type="SAM" id="SignalP"/>
    </source>
</evidence>
<dbReference type="GO" id="GO:0006629">
    <property type="term" value="P:lipid metabolic process"/>
    <property type="evidence" value="ECO:0007669"/>
    <property type="project" value="InterPro"/>
</dbReference>
<dbReference type="PROSITE" id="PS01098">
    <property type="entry name" value="LIPASE_GDSL_SER"/>
    <property type="match status" value="1"/>
</dbReference>
<dbReference type="PANTHER" id="PTHR44186">
    <property type="match status" value="1"/>
</dbReference>
<feature type="chain" id="PRO_5021344488" evidence="5">
    <location>
        <begin position="29"/>
        <end position="535"/>
    </location>
</feature>
<accession>A0A501PBH6</accession>
<evidence type="ECO:0000256" key="3">
    <source>
        <dbReference type="PROSITE-ProRule" id="PRU00339"/>
    </source>
</evidence>
<comment type="caution">
    <text evidence="7">The sequence shown here is derived from an EMBL/GenBank/DDBJ whole genome shotgun (WGS) entry which is preliminary data.</text>
</comment>
<dbReference type="AlphaFoldDB" id="A0A501PBH6"/>
<dbReference type="SMART" id="SM00028">
    <property type="entry name" value="TPR"/>
    <property type="match status" value="4"/>
</dbReference>
<dbReference type="RefSeq" id="WP_139941756.1">
    <property type="nucleotide sequence ID" value="NZ_JBHSYP010000005.1"/>
</dbReference>
<dbReference type="Gene3D" id="1.25.40.10">
    <property type="entry name" value="Tetratricopeptide repeat domain"/>
    <property type="match status" value="2"/>
</dbReference>
<dbReference type="InterPro" id="IPR008265">
    <property type="entry name" value="Lipase_GDSL_AS"/>
</dbReference>
<dbReference type="PROSITE" id="PS50293">
    <property type="entry name" value="TPR_REGION"/>
    <property type="match status" value="1"/>
</dbReference>
<dbReference type="SUPFAM" id="SSF48452">
    <property type="entry name" value="TPR-like"/>
    <property type="match status" value="1"/>
</dbReference>
<keyword evidence="1" id="KW-0677">Repeat</keyword>
<sequence>MKNLKIAKLMATAAVPVFLVACSGGAPYQTGSADEPAASTASAAAGREAASNKDNSFLTLANEMVAEGDHNAAITLFRRAHKWHPFSSEPLVGLGDSLSATGQYQEALEAYQQAVDINEENLTALKGLGKTYVALNRPTMAVPVLNSAVSLAPTDVEAISNLALAMEMQGNNSAALEVYKDGLAQDPDNLKLLNNYGLSLALQSRHDEAIRILKQAAQHKDAGANSRQNLAMAYALAGNEVMASRLLSIDSGPELTNENMNYFRVLASMPEDGRFASVLNQSVEPKTDTTAPANEVFEDDSLTRNVTVARLVEEVPEPVVEAEPEEEDPSVPALLGPEGWALQIAAYRKKSELRPGWEKLKKKYFDIIGDLEPRRSEVDFGDRGGKEPSGFYYRLNAGPLTSFEEANEACKKIKERGTDCWVRPPLTAEGKLPETDKEKAKPFEKLEKMIENDGTAEAPAEMDKAPVAEEKPAEVEAKPAVVAADDTKDVDVKKDEDKKKADKIVWKLVHQSEAEQTELSQNDVPEEGIEEEDVE</sequence>
<keyword evidence="5" id="KW-0732">Signal</keyword>
<dbReference type="PROSITE" id="PS51257">
    <property type="entry name" value="PROKAR_LIPOPROTEIN"/>
    <property type="match status" value="1"/>
</dbReference>
<keyword evidence="8" id="KW-1185">Reference proteome</keyword>
<feature type="repeat" description="TPR" evidence="3">
    <location>
        <begin position="156"/>
        <end position="189"/>
    </location>
</feature>
<feature type="repeat" description="TPR" evidence="3">
    <location>
        <begin position="122"/>
        <end position="155"/>
    </location>
</feature>
<dbReference type="Pfam" id="PF13414">
    <property type="entry name" value="TPR_11"/>
    <property type="match status" value="1"/>
</dbReference>
<dbReference type="InterPro" id="IPR011990">
    <property type="entry name" value="TPR-like_helical_dom_sf"/>
</dbReference>
<dbReference type="GO" id="GO:0016298">
    <property type="term" value="F:lipase activity"/>
    <property type="evidence" value="ECO:0007669"/>
    <property type="project" value="InterPro"/>
</dbReference>
<name>A0A501PBH6_9PROT</name>
<reference evidence="8" key="1">
    <citation type="submission" date="2019-06" db="EMBL/GenBank/DDBJ databases">
        <title>The complete genome of Emcibacter congregatus ZYLT.</title>
        <authorList>
            <person name="Zhao Z."/>
        </authorList>
    </citation>
    <scope>NUCLEOTIDE SEQUENCE [LARGE SCALE GENOMIC DNA]</scope>
    <source>
        <strain evidence="8">MCCC 1A06723</strain>
    </source>
</reference>
<evidence type="ECO:0000259" key="6">
    <source>
        <dbReference type="PROSITE" id="PS51724"/>
    </source>
</evidence>
<evidence type="ECO:0000313" key="8">
    <source>
        <dbReference type="Proteomes" id="UP000319148"/>
    </source>
</evidence>
<dbReference type="Pfam" id="PF05036">
    <property type="entry name" value="SPOR"/>
    <property type="match status" value="1"/>
</dbReference>
<evidence type="ECO:0000256" key="4">
    <source>
        <dbReference type="SAM" id="MobiDB-lite"/>
    </source>
</evidence>
<dbReference type="Gene3D" id="3.30.70.1070">
    <property type="entry name" value="Sporulation related repeat"/>
    <property type="match status" value="1"/>
</dbReference>
<evidence type="ECO:0000256" key="2">
    <source>
        <dbReference type="ARBA" id="ARBA00022803"/>
    </source>
</evidence>
<dbReference type="OrthoDB" id="7338235at2"/>
<dbReference type="Pfam" id="PF13432">
    <property type="entry name" value="TPR_16"/>
    <property type="match status" value="1"/>
</dbReference>
<feature type="compositionally biased region" description="Acidic residues" evidence="4">
    <location>
        <begin position="524"/>
        <end position="535"/>
    </location>
</feature>
<dbReference type="InterPro" id="IPR007730">
    <property type="entry name" value="SPOR-like_dom"/>
</dbReference>
<keyword evidence="2 3" id="KW-0802">TPR repeat</keyword>
<protein>
    <submittedName>
        <fullName evidence="7">Tetratricopeptide repeat protein</fullName>
    </submittedName>
</protein>
<dbReference type="InterPro" id="IPR019734">
    <property type="entry name" value="TPR_rpt"/>
</dbReference>
<feature type="compositionally biased region" description="Basic and acidic residues" evidence="4">
    <location>
        <begin position="461"/>
        <end position="477"/>
    </location>
</feature>
<dbReference type="Proteomes" id="UP000319148">
    <property type="component" value="Unassembled WGS sequence"/>
</dbReference>
<feature type="compositionally biased region" description="Basic and acidic residues" evidence="4">
    <location>
        <begin position="485"/>
        <end position="513"/>
    </location>
</feature>
<dbReference type="GO" id="GO:0042834">
    <property type="term" value="F:peptidoglycan binding"/>
    <property type="evidence" value="ECO:0007669"/>
    <property type="project" value="InterPro"/>
</dbReference>
<feature type="signal peptide" evidence="5">
    <location>
        <begin position="1"/>
        <end position="28"/>
    </location>
</feature>
<dbReference type="PANTHER" id="PTHR44186:SF1">
    <property type="entry name" value="BARDET-BIEDL SYNDROME 4 PROTEIN"/>
    <property type="match status" value="1"/>
</dbReference>
<dbReference type="InterPro" id="IPR036680">
    <property type="entry name" value="SPOR-like_sf"/>
</dbReference>
<feature type="domain" description="SPOR" evidence="6">
    <location>
        <begin position="334"/>
        <end position="429"/>
    </location>
</feature>
<organism evidence="7 8">
    <name type="scientific">Emcibacter nanhaiensis</name>
    <dbReference type="NCBI Taxonomy" id="1505037"/>
    <lineage>
        <taxon>Bacteria</taxon>
        <taxon>Pseudomonadati</taxon>
        <taxon>Pseudomonadota</taxon>
        <taxon>Alphaproteobacteria</taxon>
        <taxon>Emcibacterales</taxon>
        <taxon>Emcibacteraceae</taxon>
        <taxon>Emcibacter</taxon>
    </lineage>
</organism>
<evidence type="ECO:0000313" key="7">
    <source>
        <dbReference type="EMBL" id="TPD57441.1"/>
    </source>
</evidence>
<evidence type="ECO:0000256" key="1">
    <source>
        <dbReference type="ARBA" id="ARBA00022737"/>
    </source>
</evidence>
<feature type="region of interest" description="Disordered" evidence="4">
    <location>
        <begin position="453"/>
        <end position="535"/>
    </location>
</feature>
<proteinExistence type="predicted"/>
<dbReference type="SUPFAM" id="SSF110997">
    <property type="entry name" value="Sporulation related repeat"/>
    <property type="match status" value="1"/>
</dbReference>
<gene>
    <name evidence="7" type="ORF">FIV46_15075</name>
</gene>
<dbReference type="EMBL" id="VFIY01000018">
    <property type="protein sequence ID" value="TPD57441.1"/>
    <property type="molecule type" value="Genomic_DNA"/>
</dbReference>
<dbReference type="PROSITE" id="PS50005">
    <property type="entry name" value="TPR"/>
    <property type="match status" value="3"/>
</dbReference>
<dbReference type="PROSITE" id="PS51724">
    <property type="entry name" value="SPOR"/>
    <property type="match status" value="1"/>
</dbReference>
<feature type="repeat" description="TPR" evidence="3">
    <location>
        <begin position="88"/>
        <end position="121"/>
    </location>
</feature>